<reference evidence="1 2" key="1">
    <citation type="submission" date="2019-02" db="EMBL/GenBank/DDBJ databases">
        <title>Opniocepnalus argus genome.</title>
        <authorList>
            <person name="Zhou C."/>
            <person name="Xiao S."/>
        </authorList>
    </citation>
    <scope>NUCLEOTIDE SEQUENCE [LARGE SCALE GENOMIC DNA]</scope>
    <source>
        <strain evidence="1">OARG1902GOOAL</strain>
        <tissue evidence="1">Muscle</tissue>
    </source>
</reference>
<dbReference type="Proteomes" id="UP000503349">
    <property type="component" value="Chromosome 7"/>
</dbReference>
<protein>
    <submittedName>
        <fullName evidence="1">Uncharacterized protein</fullName>
    </submittedName>
</protein>
<accession>A0A6G1PMT6</accession>
<evidence type="ECO:0000313" key="1">
    <source>
        <dbReference type="EMBL" id="KAF3691483.1"/>
    </source>
</evidence>
<keyword evidence="2" id="KW-1185">Reference proteome</keyword>
<gene>
    <name evidence="1" type="ORF">EXN66_Car007158</name>
</gene>
<name>A0A6G1PMT6_CHAAH</name>
<reference evidence="2" key="2">
    <citation type="submission" date="2019-02" db="EMBL/GenBank/DDBJ databases">
        <title>Opniocepnalus argus Var Kimnra genome.</title>
        <authorList>
            <person name="Zhou C."/>
            <person name="Xiao S."/>
        </authorList>
    </citation>
    <scope>NUCLEOTIDE SEQUENCE [LARGE SCALE GENOMIC DNA]</scope>
</reference>
<evidence type="ECO:0000313" key="2">
    <source>
        <dbReference type="Proteomes" id="UP000503349"/>
    </source>
</evidence>
<organism evidence="1 2">
    <name type="scientific">Channa argus</name>
    <name type="common">Northern snakehead</name>
    <name type="synonym">Ophicephalus argus</name>
    <dbReference type="NCBI Taxonomy" id="215402"/>
    <lineage>
        <taxon>Eukaryota</taxon>
        <taxon>Metazoa</taxon>
        <taxon>Chordata</taxon>
        <taxon>Craniata</taxon>
        <taxon>Vertebrata</taxon>
        <taxon>Euteleostomi</taxon>
        <taxon>Actinopterygii</taxon>
        <taxon>Neopterygii</taxon>
        <taxon>Teleostei</taxon>
        <taxon>Neoteleostei</taxon>
        <taxon>Acanthomorphata</taxon>
        <taxon>Anabantaria</taxon>
        <taxon>Anabantiformes</taxon>
        <taxon>Channoidei</taxon>
        <taxon>Channidae</taxon>
        <taxon>Channa</taxon>
    </lineage>
</organism>
<sequence length="73" mass="8275">MWCKCKLYITMSSTALGAGGVSASLADRSTALKLEYVKKRHADLKATHLLLKQLDRFKRRQRDRKGETTCCQS</sequence>
<dbReference type="EMBL" id="CM015718">
    <property type="protein sequence ID" value="KAF3691483.1"/>
    <property type="molecule type" value="Genomic_DNA"/>
</dbReference>
<proteinExistence type="predicted"/>
<dbReference type="AlphaFoldDB" id="A0A6G1PMT6"/>